<dbReference type="Proteomes" id="UP001279660">
    <property type="component" value="Unassembled WGS sequence"/>
</dbReference>
<accession>A0ABU4PKH5</accession>
<keyword evidence="2" id="KW-1185">Reference proteome</keyword>
<evidence type="ECO:0000313" key="2">
    <source>
        <dbReference type="Proteomes" id="UP001279660"/>
    </source>
</evidence>
<proteinExistence type="predicted"/>
<organism evidence="1 2">
    <name type="scientific">Sphingomonas echinoides</name>
    <dbReference type="NCBI Taxonomy" id="59803"/>
    <lineage>
        <taxon>Bacteria</taxon>
        <taxon>Pseudomonadati</taxon>
        <taxon>Pseudomonadota</taxon>
        <taxon>Alphaproteobacteria</taxon>
        <taxon>Sphingomonadales</taxon>
        <taxon>Sphingomonadaceae</taxon>
        <taxon>Sphingomonas</taxon>
    </lineage>
</organism>
<comment type="caution">
    <text evidence="1">The sequence shown here is derived from an EMBL/GenBank/DDBJ whole genome shotgun (WGS) entry which is preliminary data.</text>
</comment>
<name>A0ABU4PKH5_9SPHN</name>
<gene>
    <name evidence="1" type="ORF">SIL82_10390</name>
</gene>
<reference evidence="1 2" key="1">
    <citation type="submission" date="2023-11" db="EMBL/GenBank/DDBJ databases">
        <title>MicrobeMod: A computational toolkit for identifying prokaryotic methylation and restriction-modification with nanopore sequencing.</title>
        <authorList>
            <person name="Crits-Christoph A."/>
            <person name="Kang S.C."/>
            <person name="Lee H."/>
            <person name="Ostrov N."/>
        </authorList>
    </citation>
    <scope>NUCLEOTIDE SEQUENCE [LARGE SCALE GENOMIC DNA]</scope>
    <source>
        <strain evidence="1 2">ATCC 14820</strain>
    </source>
</reference>
<sequence>MTGTLTPGAYLKRCRQRAGLSIADIAARVSTEPQTPEHLRGEWLELIEADAMPATFTTIVALRLAYRFDLTVLAQLEAIAQGADLPAPILCRICACSDGDACMDALGCACFWAEPDLCSACATPPAASVVQ</sequence>
<evidence type="ECO:0000313" key="1">
    <source>
        <dbReference type="EMBL" id="MDX5984671.1"/>
    </source>
</evidence>
<dbReference type="EMBL" id="JAWXXV010000001">
    <property type="protein sequence ID" value="MDX5984671.1"/>
    <property type="molecule type" value="Genomic_DNA"/>
</dbReference>
<protein>
    <submittedName>
        <fullName evidence="1">Transcriptional regulator</fullName>
    </submittedName>
</protein>
<dbReference type="RefSeq" id="WP_010403023.1">
    <property type="nucleotide sequence ID" value="NZ_JAWXXV010000001.1"/>
</dbReference>